<comment type="caution">
    <text evidence="2">The sequence shown here is derived from an EMBL/GenBank/DDBJ whole genome shotgun (WGS) entry which is preliminary data.</text>
</comment>
<keyword evidence="1" id="KW-0472">Membrane</keyword>
<organism evidence="2 3">
    <name type="scientific">Pseudarthrobacter enclensis</name>
    <dbReference type="NCBI Taxonomy" id="993070"/>
    <lineage>
        <taxon>Bacteria</taxon>
        <taxon>Bacillati</taxon>
        <taxon>Actinomycetota</taxon>
        <taxon>Actinomycetes</taxon>
        <taxon>Micrococcales</taxon>
        <taxon>Micrococcaceae</taxon>
        <taxon>Pseudarthrobacter</taxon>
    </lineage>
</organism>
<feature type="transmembrane region" description="Helical" evidence="1">
    <location>
        <begin position="79"/>
        <end position="100"/>
    </location>
</feature>
<evidence type="ECO:0000313" key="2">
    <source>
        <dbReference type="EMBL" id="MDP9887398.1"/>
    </source>
</evidence>
<keyword evidence="3" id="KW-1185">Reference proteome</keyword>
<dbReference type="RefSeq" id="WP_307304920.1">
    <property type="nucleotide sequence ID" value="NZ_JAUSRE010000004.1"/>
</dbReference>
<dbReference type="Proteomes" id="UP001226577">
    <property type="component" value="Unassembled WGS sequence"/>
</dbReference>
<dbReference type="EMBL" id="JAUSRE010000004">
    <property type="protein sequence ID" value="MDP9887398.1"/>
    <property type="molecule type" value="Genomic_DNA"/>
</dbReference>
<feature type="transmembrane region" description="Helical" evidence="1">
    <location>
        <begin position="333"/>
        <end position="350"/>
    </location>
</feature>
<feature type="transmembrane region" description="Helical" evidence="1">
    <location>
        <begin position="428"/>
        <end position="446"/>
    </location>
</feature>
<feature type="transmembrane region" description="Helical" evidence="1">
    <location>
        <begin position="516"/>
        <end position="534"/>
    </location>
</feature>
<evidence type="ECO:0000256" key="1">
    <source>
        <dbReference type="SAM" id="Phobius"/>
    </source>
</evidence>
<feature type="transmembrane region" description="Helical" evidence="1">
    <location>
        <begin position="170"/>
        <end position="192"/>
    </location>
</feature>
<feature type="transmembrane region" description="Helical" evidence="1">
    <location>
        <begin position="388"/>
        <end position="421"/>
    </location>
</feature>
<keyword evidence="1" id="KW-1133">Transmembrane helix</keyword>
<feature type="transmembrane region" description="Helical" evidence="1">
    <location>
        <begin position="143"/>
        <end position="164"/>
    </location>
</feature>
<feature type="transmembrane region" description="Helical" evidence="1">
    <location>
        <begin position="568"/>
        <end position="588"/>
    </location>
</feature>
<gene>
    <name evidence="2" type="ORF">J2X98_000973</name>
</gene>
<feature type="transmembrane region" description="Helical" evidence="1">
    <location>
        <begin position="204"/>
        <end position="224"/>
    </location>
</feature>
<reference evidence="2 3" key="1">
    <citation type="submission" date="2023-07" db="EMBL/GenBank/DDBJ databases">
        <title>Sorghum-associated microbial communities from plants grown in Nebraska, USA.</title>
        <authorList>
            <person name="Schachtman D."/>
        </authorList>
    </citation>
    <scope>NUCLEOTIDE SEQUENCE [LARGE SCALE GENOMIC DNA]</scope>
    <source>
        <strain evidence="2 3">CC222</strain>
    </source>
</reference>
<feature type="transmembrane region" description="Helical" evidence="1">
    <location>
        <begin position="106"/>
        <end position="122"/>
    </location>
</feature>
<feature type="transmembrane region" description="Helical" evidence="1">
    <location>
        <begin position="540"/>
        <end position="559"/>
    </location>
</feature>
<keyword evidence="1" id="KW-0812">Transmembrane</keyword>
<evidence type="ECO:0000313" key="3">
    <source>
        <dbReference type="Proteomes" id="UP001226577"/>
    </source>
</evidence>
<protein>
    <recommendedName>
        <fullName evidence="4">Glycosyltransferase RgtA/B/C/D-like domain-containing protein</fullName>
    </recommendedName>
</protein>
<name>A0ABT9RQ87_9MICC</name>
<evidence type="ECO:0008006" key="4">
    <source>
        <dbReference type="Google" id="ProtNLM"/>
    </source>
</evidence>
<feature type="transmembrane region" description="Helical" evidence="1">
    <location>
        <begin position="25"/>
        <end position="43"/>
    </location>
</feature>
<sequence>MALLIRGDVSGPMNSRTSRWHGPGYAEYVLALLAAVTAFLILFDVGGESIAGAKILVCLAIPGWALVRWVRHVDPVARLVFTIVAGATAFALTAAVMGWLQLWNPRPAAVGILIAAVAALLVPGPRTPLPSVVRLQRPQPGTYVPWLVFVGAMVMWAATLGLTNPHLGDLGLLAAFPVTWYVSLALVVALCIWSTARPGRHSGWLPGASLTGLVVILYSSAGLLTSVPRLPWTYKHIAVTDLIQSTGQFDPNIDIYNRWPGFFLFSAFVGESGGYKDALSYAGWAEPVFALMNVALVLAIARTLTKNRRISWTSALVFALSNWLNQNYFSPQAFAYTLHLTMCLVILTFLRGSPAAWVVSLEQRLATRFSKSAPEPEETRSFSGRQQALAVAAVLVLQAMIVMSHQLTPYLAILGLFPLFIARYFKPAWLAPALLLMALLYLLPNAEFVKEKYGLLSGFDFLANAGYKSVAGGPGPSLLSGRWLAREALALSLFTALLAGLGFLRNFLRGHVRTTLLVGTLAATPIIGLFGTSYGGEGRLRVFMFALPWLSIGAAWLFWSGKRPGRKAVVGAASAISVMAVLFTTVYFQNEANVRVPAADVAASRWLDSNVQRGDAVVETNYHLPLLIGSHYSFFLRSGQMVSVAPKLHSAGPPFTGDDMLAYVDKTRAAAKLRPSDRIFVVVSDLQQRTSTGVLRKFPTDVLVPLEHDLNVARGTELVFENKSVRIYEVTRADWGK</sequence>
<proteinExistence type="predicted"/>
<feature type="transmembrane region" description="Helical" evidence="1">
    <location>
        <begin position="49"/>
        <end position="67"/>
    </location>
</feature>
<feature type="transmembrane region" description="Helical" evidence="1">
    <location>
        <begin position="483"/>
        <end position="504"/>
    </location>
</feature>
<accession>A0ABT9RQ87</accession>
<feature type="transmembrane region" description="Helical" evidence="1">
    <location>
        <begin position="281"/>
        <end position="301"/>
    </location>
</feature>